<name>A0A1Y2DPI2_9FUNG</name>
<dbReference type="InterPro" id="IPR036570">
    <property type="entry name" value="HORMA_dom_sf"/>
</dbReference>
<dbReference type="InterPro" id="IPR045091">
    <property type="entry name" value="Mad2-like"/>
</dbReference>
<dbReference type="GO" id="GO:0016035">
    <property type="term" value="C:zeta DNA polymerase complex"/>
    <property type="evidence" value="ECO:0007669"/>
    <property type="project" value="TreeGrafter"/>
</dbReference>
<evidence type="ECO:0000313" key="4">
    <source>
        <dbReference type="Proteomes" id="UP000193920"/>
    </source>
</evidence>
<comment type="caution">
    <text evidence="3">The sequence shown here is derived from an EMBL/GenBank/DDBJ whole genome shotgun (WGS) entry which is preliminary data.</text>
</comment>
<protein>
    <recommendedName>
        <fullName evidence="2">HORMA domain-containing protein</fullName>
    </recommendedName>
</protein>
<accession>A0A1Y2DPI2</accession>
<dbReference type="AlphaFoldDB" id="A0A1Y2DPI2"/>
<comment type="similarity">
    <text evidence="1">Belongs to the MAD2 family.</text>
</comment>
<evidence type="ECO:0000313" key="3">
    <source>
        <dbReference type="EMBL" id="ORY61079.1"/>
    </source>
</evidence>
<proteinExistence type="inferred from homology"/>
<gene>
    <name evidence="3" type="ORF">LY90DRAFT_505629</name>
</gene>
<dbReference type="SUPFAM" id="SSF56019">
    <property type="entry name" value="The spindle assembly checkpoint protein mad2"/>
    <property type="match status" value="1"/>
</dbReference>
<reference evidence="3 4" key="1">
    <citation type="submission" date="2016-08" db="EMBL/GenBank/DDBJ databases">
        <title>A Parts List for Fungal Cellulosomes Revealed by Comparative Genomics.</title>
        <authorList>
            <consortium name="DOE Joint Genome Institute"/>
            <person name="Haitjema C.H."/>
            <person name="Gilmore S.P."/>
            <person name="Henske J.K."/>
            <person name="Solomon K.V."/>
            <person name="De Groot R."/>
            <person name="Kuo A."/>
            <person name="Mondo S.J."/>
            <person name="Salamov A.A."/>
            <person name="Labutti K."/>
            <person name="Zhao Z."/>
            <person name="Chiniquy J."/>
            <person name="Barry K."/>
            <person name="Brewer H.M."/>
            <person name="Purvine S.O."/>
            <person name="Wright A.T."/>
            <person name="Boxma B."/>
            <person name="Van Alen T."/>
            <person name="Hackstein J.H."/>
            <person name="Baker S.E."/>
            <person name="Grigoriev I.V."/>
            <person name="O'Malley M.A."/>
        </authorList>
    </citation>
    <scope>NUCLEOTIDE SEQUENCE [LARGE SCALE GENOMIC DNA]</scope>
    <source>
        <strain evidence="3 4">G1</strain>
    </source>
</reference>
<keyword evidence="4" id="KW-1185">Reference proteome</keyword>
<dbReference type="InterPro" id="IPR003511">
    <property type="entry name" value="HORMA_dom"/>
</dbReference>
<dbReference type="PROSITE" id="PS50815">
    <property type="entry name" value="HORMA"/>
    <property type="match status" value="1"/>
</dbReference>
<dbReference type="PANTHER" id="PTHR11842:SF10">
    <property type="entry name" value="MITOTIC SPINDLE ASSEMBLY CHECKPOINT PROTEIN MAD2B"/>
    <property type="match status" value="1"/>
</dbReference>
<dbReference type="OrthoDB" id="21254at2759"/>
<feature type="domain" description="HORMA" evidence="2">
    <location>
        <begin position="8"/>
        <end position="152"/>
    </location>
</feature>
<dbReference type="PANTHER" id="PTHR11842">
    <property type="entry name" value="MITOTIC SPINDLE ASSEMBLY CHECKPOINT PROTEIN MAD2"/>
    <property type="match status" value="1"/>
</dbReference>
<sequence>MYLPKIIITIKDIFCELLEVSTHLILYVTKVYPIDFFDKREKYGTPVVMSRHPQLNGYIRDVILSLKPYLQKKFPWILADDDYLTPIQRKEEERVSGGRYINKGKERMDEDENDDNDEIMYIDENENVPPPKITSIYSVNNPSVKIQLYVED</sequence>
<dbReference type="EMBL" id="MCOG01000060">
    <property type="protein sequence ID" value="ORY61079.1"/>
    <property type="molecule type" value="Genomic_DNA"/>
</dbReference>
<organism evidence="3 4">
    <name type="scientific">Neocallimastix californiae</name>
    <dbReference type="NCBI Taxonomy" id="1754190"/>
    <lineage>
        <taxon>Eukaryota</taxon>
        <taxon>Fungi</taxon>
        <taxon>Fungi incertae sedis</taxon>
        <taxon>Chytridiomycota</taxon>
        <taxon>Chytridiomycota incertae sedis</taxon>
        <taxon>Neocallimastigomycetes</taxon>
        <taxon>Neocallimastigales</taxon>
        <taxon>Neocallimastigaceae</taxon>
        <taxon>Neocallimastix</taxon>
    </lineage>
</organism>
<dbReference type="Gene3D" id="3.30.900.10">
    <property type="entry name" value="HORMA domain"/>
    <property type="match status" value="1"/>
</dbReference>
<dbReference type="STRING" id="1754190.A0A1Y2DPI2"/>
<dbReference type="Proteomes" id="UP000193920">
    <property type="component" value="Unassembled WGS sequence"/>
</dbReference>
<evidence type="ECO:0000259" key="2">
    <source>
        <dbReference type="PROSITE" id="PS50815"/>
    </source>
</evidence>
<evidence type="ECO:0000256" key="1">
    <source>
        <dbReference type="ARBA" id="ARBA00010348"/>
    </source>
</evidence>